<evidence type="ECO:0000313" key="2">
    <source>
        <dbReference type="Proteomes" id="UP000239724"/>
    </source>
</evidence>
<evidence type="ECO:0000313" key="1">
    <source>
        <dbReference type="EMBL" id="PPQ34926.1"/>
    </source>
</evidence>
<dbReference type="EMBL" id="NHRY01000083">
    <property type="protein sequence ID" value="PPQ34926.1"/>
    <property type="molecule type" value="Genomic_DNA"/>
</dbReference>
<sequence>MIQASIQQQGVVGIEPLCALAGLARSGYYRHWAASAPRQEETALRDAIQLLSLADRKLGYRPITVLLKREV</sequence>
<evidence type="ECO:0008006" key="3">
    <source>
        <dbReference type="Google" id="ProtNLM"/>
    </source>
</evidence>
<accession>A0A2S6NJE1</accession>
<keyword evidence="2" id="KW-1185">Reference proteome</keyword>
<reference evidence="1 2" key="1">
    <citation type="journal article" date="2018" name="Arch. Microbiol.">
        <title>New insights into the metabolic potential of the phototrophic purple bacterium Rhodopila globiformis DSM 161(T) from its draft genome sequence and evidence for a vanadium-dependent nitrogenase.</title>
        <authorList>
            <person name="Imhoff J.F."/>
            <person name="Rahn T."/>
            <person name="Kunzel S."/>
            <person name="Neulinger S.C."/>
        </authorList>
    </citation>
    <scope>NUCLEOTIDE SEQUENCE [LARGE SCALE GENOMIC DNA]</scope>
    <source>
        <strain evidence="1 2">DSM 161</strain>
    </source>
</reference>
<comment type="caution">
    <text evidence="1">The sequence shown here is derived from an EMBL/GenBank/DDBJ whole genome shotgun (WGS) entry which is preliminary data.</text>
</comment>
<proteinExistence type="predicted"/>
<dbReference type="AlphaFoldDB" id="A0A2S6NJE1"/>
<organism evidence="1 2">
    <name type="scientific">Rhodopila globiformis</name>
    <name type="common">Rhodopseudomonas globiformis</name>
    <dbReference type="NCBI Taxonomy" id="1071"/>
    <lineage>
        <taxon>Bacteria</taxon>
        <taxon>Pseudomonadati</taxon>
        <taxon>Pseudomonadota</taxon>
        <taxon>Alphaproteobacteria</taxon>
        <taxon>Acetobacterales</taxon>
        <taxon>Acetobacteraceae</taxon>
        <taxon>Rhodopila</taxon>
    </lineage>
</organism>
<dbReference type="Proteomes" id="UP000239724">
    <property type="component" value="Unassembled WGS sequence"/>
</dbReference>
<name>A0A2S6NJE1_RHOGL</name>
<dbReference type="OrthoDB" id="9803878at2"/>
<protein>
    <recommendedName>
        <fullName evidence="3">IS3 family transposase</fullName>
    </recommendedName>
</protein>
<gene>
    <name evidence="1" type="ORF">CCS01_09260</name>
</gene>